<dbReference type="Gene3D" id="3.40.50.1820">
    <property type="entry name" value="alpha/beta hydrolase"/>
    <property type="match status" value="1"/>
</dbReference>
<comment type="caution">
    <text evidence="4">The sequence shown here is derived from an EMBL/GenBank/DDBJ whole genome shotgun (WGS) entry which is preliminary data.</text>
</comment>
<dbReference type="SUPFAM" id="SSF53474">
    <property type="entry name" value="alpha/beta-Hydrolases"/>
    <property type="match status" value="1"/>
</dbReference>
<organism evidence="4 5">
    <name type="scientific">Mycena metata</name>
    <dbReference type="NCBI Taxonomy" id="1033252"/>
    <lineage>
        <taxon>Eukaryota</taxon>
        <taxon>Fungi</taxon>
        <taxon>Dikarya</taxon>
        <taxon>Basidiomycota</taxon>
        <taxon>Agaricomycotina</taxon>
        <taxon>Agaricomycetes</taxon>
        <taxon>Agaricomycetidae</taxon>
        <taxon>Agaricales</taxon>
        <taxon>Marasmiineae</taxon>
        <taxon>Mycenaceae</taxon>
        <taxon>Mycena</taxon>
    </lineage>
</organism>
<evidence type="ECO:0000313" key="4">
    <source>
        <dbReference type="EMBL" id="KAJ7742319.1"/>
    </source>
</evidence>
<comment type="similarity">
    <text evidence="2">Belongs to the AB hydrolase superfamily. Epoxide hydrolase family.</text>
</comment>
<dbReference type="AlphaFoldDB" id="A0AAD7IH82"/>
<dbReference type="InterPro" id="IPR029058">
    <property type="entry name" value="AB_hydrolase_fold"/>
</dbReference>
<dbReference type="InterPro" id="IPR000639">
    <property type="entry name" value="Epox_hydrolase-like"/>
</dbReference>
<dbReference type="InterPro" id="IPR000073">
    <property type="entry name" value="AB_hydrolase_1"/>
</dbReference>
<keyword evidence="1" id="KW-0378">Hydrolase</keyword>
<dbReference type="Pfam" id="PF00561">
    <property type="entry name" value="Abhydrolase_1"/>
    <property type="match status" value="1"/>
</dbReference>
<reference evidence="4" key="1">
    <citation type="submission" date="2023-03" db="EMBL/GenBank/DDBJ databases">
        <title>Massive genome expansion in bonnet fungi (Mycena s.s.) driven by repeated elements and novel gene families across ecological guilds.</title>
        <authorList>
            <consortium name="Lawrence Berkeley National Laboratory"/>
            <person name="Harder C.B."/>
            <person name="Miyauchi S."/>
            <person name="Viragh M."/>
            <person name="Kuo A."/>
            <person name="Thoen E."/>
            <person name="Andreopoulos B."/>
            <person name="Lu D."/>
            <person name="Skrede I."/>
            <person name="Drula E."/>
            <person name="Henrissat B."/>
            <person name="Morin E."/>
            <person name="Kohler A."/>
            <person name="Barry K."/>
            <person name="LaButti K."/>
            <person name="Morin E."/>
            <person name="Salamov A."/>
            <person name="Lipzen A."/>
            <person name="Mereny Z."/>
            <person name="Hegedus B."/>
            <person name="Baldrian P."/>
            <person name="Stursova M."/>
            <person name="Weitz H."/>
            <person name="Taylor A."/>
            <person name="Grigoriev I.V."/>
            <person name="Nagy L.G."/>
            <person name="Martin F."/>
            <person name="Kauserud H."/>
        </authorList>
    </citation>
    <scope>NUCLEOTIDE SEQUENCE</scope>
    <source>
        <strain evidence="4">CBHHK182m</strain>
    </source>
</reference>
<evidence type="ECO:0000256" key="2">
    <source>
        <dbReference type="ARBA" id="ARBA00038334"/>
    </source>
</evidence>
<dbReference type="PRINTS" id="PR00412">
    <property type="entry name" value="EPOXHYDRLASE"/>
</dbReference>
<sequence length="344" mass="38873">MDFNLYKASSKDTTVTRPGVTFNYRYFFSPATEGKPTVLFLHGFPSNGYECWRHQAAFFVDLGLGVLIPDLLGYGGTSKPQEVEAYAKSLMAGDIISILEKENLQGKGTRIYAIGHDWGCALTSGLATFYPDRFAGFAFLSFGYLKPNPNFKIAEFYKNYAAIAGYDECFGYWEFFKTPKAAETIEAHMDAFLSLLYPKDPITWKTNMAPEGKLQEWVESDTKTNPLSSLKPEDFERQKAELLKGGMTGPLNWYKQYALEEVAKDDKLVPPENYTIKKPVFFAATSLDYICVPNGSSAFMDASTCPTLTRKTYETDHWVQLAEGARDVLNRDLLAWIKEFEVRQ</sequence>
<gene>
    <name evidence="4" type="ORF">B0H16DRAFT_1563824</name>
</gene>
<evidence type="ECO:0000259" key="3">
    <source>
        <dbReference type="Pfam" id="PF00561"/>
    </source>
</evidence>
<feature type="domain" description="AB hydrolase-1" evidence="3">
    <location>
        <begin position="36"/>
        <end position="321"/>
    </location>
</feature>
<evidence type="ECO:0000313" key="5">
    <source>
        <dbReference type="Proteomes" id="UP001215598"/>
    </source>
</evidence>
<evidence type="ECO:0000256" key="1">
    <source>
        <dbReference type="ARBA" id="ARBA00022801"/>
    </source>
</evidence>
<name>A0AAD7IH82_9AGAR</name>
<accession>A0AAD7IH82</accession>
<protein>
    <submittedName>
        <fullName evidence="4">Alpha/beta-hydrolase</fullName>
    </submittedName>
</protein>
<proteinExistence type="inferred from homology"/>
<dbReference type="EMBL" id="JARKIB010000095">
    <property type="protein sequence ID" value="KAJ7742319.1"/>
    <property type="molecule type" value="Genomic_DNA"/>
</dbReference>
<keyword evidence="5" id="KW-1185">Reference proteome</keyword>
<dbReference type="Proteomes" id="UP001215598">
    <property type="component" value="Unassembled WGS sequence"/>
</dbReference>
<dbReference type="GO" id="GO:0016787">
    <property type="term" value="F:hydrolase activity"/>
    <property type="evidence" value="ECO:0007669"/>
    <property type="project" value="UniProtKB-KW"/>
</dbReference>
<dbReference type="PANTHER" id="PTHR43329">
    <property type="entry name" value="EPOXIDE HYDROLASE"/>
    <property type="match status" value="1"/>
</dbReference>